<proteinExistence type="predicted"/>
<keyword evidence="1" id="KW-0067">ATP-binding</keyword>
<dbReference type="SUPFAM" id="SSF56112">
    <property type="entry name" value="Protein kinase-like (PK-like)"/>
    <property type="match status" value="1"/>
</dbReference>
<comment type="caution">
    <text evidence="2">The sequence shown here is derived from an EMBL/GenBank/DDBJ whole genome shotgun (WGS) entry which is preliminary data.</text>
</comment>
<reference evidence="2 3" key="1">
    <citation type="submission" date="2024-08" db="EMBL/GenBank/DDBJ databases">
        <title>Insights into the chromosomal genome structure of Flemingia macrophylla.</title>
        <authorList>
            <person name="Ding Y."/>
            <person name="Zhao Y."/>
            <person name="Bi W."/>
            <person name="Wu M."/>
            <person name="Zhao G."/>
            <person name="Gong Y."/>
            <person name="Li W."/>
            <person name="Zhang P."/>
        </authorList>
    </citation>
    <scope>NUCLEOTIDE SEQUENCE [LARGE SCALE GENOMIC DNA]</scope>
    <source>
        <strain evidence="2">DYQJB</strain>
        <tissue evidence="2">Leaf</tissue>
    </source>
</reference>
<organism evidence="2 3">
    <name type="scientific">Flemingia macrophylla</name>
    <dbReference type="NCBI Taxonomy" id="520843"/>
    <lineage>
        <taxon>Eukaryota</taxon>
        <taxon>Viridiplantae</taxon>
        <taxon>Streptophyta</taxon>
        <taxon>Embryophyta</taxon>
        <taxon>Tracheophyta</taxon>
        <taxon>Spermatophyta</taxon>
        <taxon>Magnoliopsida</taxon>
        <taxon>eudicotyledons</taxon>
        <taxon>Gunneridae</taxon>
        <taxon>Pentapetalae</taxon>
        <taxon>rosids</taxon>
        <taxon>fabids</taxon>
        <taxon>Fabales</taxon>
        <taxon>Fabaceae</taxon>
        <taxon>Papilionoideae</taxon>
        <taxon>50 kb inversion clade</taxon>
        <taxon>NPAAA clade</taxon>
        <taxon>indigoferoid/millettioid clade</taxon>
        <taxon>Phaseoleae</taxon>
        <taxon>Flemingia</taxon>
    </lineage>
</organism>
<dbReference type="AlphaFoldDB" id="A0ABD1MC82"/>
<dbReference type="InterPro" id="IPR011009">
    <property type="entry name" value="Kinase-like_dom_sf"/>
</dbReference>
<dbReference type="Gene3D" id="3.30.200.20">
    <property type="entry name" value="Phosphorylase Kinase, domain 1"/>
    <property type="match status" value="1"/>
</dbReference>
<dbReference type="Proteomes" id="UP001603857">
    <property type="component" value="Unassembled WGS sequence"/>
</dbReference>
<dbReference type="EMBL" id="JBGMDY010000005">
    <property type="protein sequence ID" value="KAL2333402.1"/>
    <property type="molecule type" value="Genomic_DNA"/>
</dbReference>
<dbReference type="InterPro" id="IPR017441">
    <property type="entry name" value="Protein_kinase_ATP_BS"/>
</dbReference>
<evidence type="ECO:0000313" key="3">
    <source>
        <dbReference type="Proteomes" id="UP001603857"/>
    </source>
</evidence>
<dbReference type="PROSITE" id="PS00107">
    <property type="entry name" value="PROTEIN_KINASE_ATP"/>
    <property type="match status" value="1"/>
</dbReference>
<evidence type="ECO:0008006" key="4">
    <source>
        <dbReference type="Google" id="ProtNLM"/>
    </source>
</evidence>
<keyword evidence="3" id="KW-1185">Reference proteome</keyword>
<feature type="binding site" evidence="1">
    <location>
        <position position="64"/>
    </location>
    <ligand>
        <name>ATP</name>
        <dbReference type="ChEBI" id="CHEBI:30616"/>
    </ligand>
</feature>
<name>A0ABD1MC82_9FABA</name>
<evidence type="ECO:0000256" key="1">
    <source>
        <dbReference type="PROSITE-ProRule" id="PRU10141"/>
    </source>
</evidence>
<dbReference type="GO" id="GO:0005524">
    <property type="term" value="F:ATP binding"/>
    <property type="evidence" value="ECO:0007669"/>
    <property type="project" value="UniProtKB-UniRule"/>
</dbReference>
<evidence type="ECO:0000313" key="2">
    <source>
        <dbReference type="EMBL" id="KAL2333402.1"/>
    </source>
</evidence>
<keyword evidence="1" id="KW-0547">Nucleotide-binding</keyword>
<accession>A0ABD1MC82</accession>
<sequence length="99" mass="10464">MSNLATSPLHTFASTLDNVAPCFFTLFELQTATYNFLLCSNIGGGGFGVAYKAKLADGRVVAIKRLNNTRWPLISLGLGIFGSNNKAAVAPEVSSKPQA</sequence>
<protein>
    <recommendedName>
        <fullName evidence="4">Protein kinase domain-containing protein</fullName>
    </recommendedName>
</protein>
<gene>
    <name evidence="2" type="ORF">Fmac_014615</name>
</gene>